<reference evidence="2 3" key="1">
    <citation type="submission" date="2024-10" db="EMBL/GenBank/DDBJ databases">
        <title>The Natural Products Discovery Center: Release of the First 8490 Sequenced Strains for Exploring Actinobacteria Biosynthetic Diversity.</title>
        <authorList>
            <person name="Kalkreuter E."/>
            <person name="Kautsar S.A."/>
            <person name="Yang D."/>
            <person name="Bader C.D."/>
            <person name="Teijaro C.N."/>
            <person name="Fluegel L."/>
            <person name="Davis C.M."/>
            <person name="Simpson J.R."/>
            <person name="Lauterbach L."/>
            <person name="Steele A.D."/>
            <person name="Gui C."/>
            <person name="Meng S."/>
            <person name="Li G."/>
            <person name="Viehrig K."/>
            <person name="Ye F."/>
            <person name="Su P."/>
            <person name="Kiefer A.F."/>
            <person name="Nichols A."/>
            <person name="Cepeda A.J."/>
            <person name="Yan W."/>
            <person name="Fan B."/>
            <person name="Jiang Y."/>
            <person name="Adhikari A."/>
            <person name="Zheng C.-J."/>
            <person name="Schuster L."/>
            <person name="Cowan T.M."/>
            <person name="Smanski M.J."/>
            <person name="Chevrette M.G."/>
            <person name="De Carvalho L.P.S."/>
            <person name="Shen B."/>
        </authorList>
    </citation>
    <scope>NUCLEOTIDE SEQUENCE [LARGE SCALE GENOMIC DNA]</scope>
    <source>
        <strain evidence="2 3">NPDC050545</strain>
    </source>
</reference>
<dbReference type="SUPFAM" id="SSF53167">
    <property type="entry name" value="Purine and uridine phosphorylases"/>
    <property type="match status" value="1"/>
</dbReference>
<sequence>MSRQAWWQGADGGRNDLVVVLTALPLEADAVRRRLRDVRRHVPESGTVFSVGELPGVLPGVTVALGVTGEGTREAAVITERAITEFRPGLVLLVGVAGALKESIGLGDVVVATRVHAYGGGKETAEAFKSRPRTWDAAHRLLSLTYDLDVEWPGAAPRVHHKPIASGDTLLASRRGTLAALLDERFEDAVAVEMEGAGVALGAHLSETNALVIRGISDRADEHKQVADAGGSQEAAAANAAAFAAALIGAYVSVRPPASPLAPGRLGAEVLAARLGGPVGSLCFGPRRTLLAAAADGPIRCWRLDDGEELPPIEAATWMPPRYGVRVAASPGGGPVVVRDGFRLRAVYPDRSVDLGSITYPGDLYFASTGSYALLSWATSFTLRSAATGADLLSFKAVAASISADESTLAAARGPVSGGRHVQIYHLRPGEPPAPRGRPIELHQVAGMALQIALSPDGAMLGCMTARWAGVFDVERGVPIMPRSGGGDVWSQIFPEAMSLVCTPRGRLLHMRKGHVLQLDLNSRDDAPFLPGGGGYRRLVMSPDGLLATGHASGWVRVHRWEE</sequence>
<dbReference type="Gene3D" id="3.40.50.1580">
    <property type="entry name" value="Nucleoside phosphorylase domain"/>
    <property type="match status" value="1"/>
</dbReference>
<protein>
    <recommendedName>
        <fullName evidence="1">Nucleoside phosphorylase domain-containing protein</fullName>
    </recommendedName>
</protein>
<keyword evidence="3" id="KW-1185">Reference proteome</keyword>
<dbReference type="CDD" id="cd09008">
    <property type="entry name" value="MTAN"/>
    <property type="match status" value="1"/>
</dbReference>
<evidence type="ECO:0000259" key="1">
    <source>
        <dbReference type="Pfam" id="PF01048"/>
    </source>
</evidence>
<accession>A0ABW7Z1C8</accession>
<evidence type="ECO:0000313" key="3">
    <source>
        <dbReference type="Proteomes" id="UP001612741"/>
    </source>
</evidence>
<dbReference type="EMBL" id="JBITGY010000008">
    <property type="protein sequence ID" value="MFI6501776.1"/>
    <property type="molecule type" value="Genomic_DNA"/>
</dbReference>
<dbReference type="Pfam" id="PF01048">
    <property type="entry name" value="PNP_UDP_1"/>
    <property type="match status" value="1"/>
</dbReference>
<dbReference type="PANTHER" id="PTHR46832">
    <property type="entry name" value="5'-METHYLTHIOADENOSINE/S-ADENOSYLHOMOCYSTEINE NUCLEOSIDASE"/>
    <property type="match status" value="1"/>
</dbReference>
<dbReference type="InterPro" id="IPR015943">
    <property type="entry name" value="WD40/YVTN_repeat-like_dom_sf"/>
</dbReference>
<dbReference type="InterPro" id="IPR035994">
    <property type="entry name" value="Nucleoside_phosphorylase_sf"/>
</dbReference>
<dbReference type="Gene3D" id="2.130.10.10">
    <property type="entry name" value="YVTN repeat-like/Quinoprotein amine dehydrogenase"/>
    <property type="match status" value="1"/>
</dbReference>
<dbReference type="SUPFAM" id="SSF82171">
    <property type="entry name" value="DPP6 N-terminal domain-like"/>
    <property type="match status" value="1"/>
</dbReference>
<organism evidence="2 3">
    <name type="scientific">Nonomuraea typhae</name>
    <dbReference type="NCBI Taxonomy" id="2603600"/>
    <lineage>
        <taxon>Bacteria</taxon>
        <taxon>Bacillati</taxon>
        <taxon>Actinomycetota</taxon>
        <taxon>Actinomycetes</taxon>
        <taxon>Streptosporangiales</taxon>
        <taxon>Streptosporangiaceae</taxon>
        <taxon>Nonomuraea</taxon>
    </lineage>
</organism>
<evidence type="ECO:0000313" key="2">
    <source>
        <dbReference type="EMBL" id="MFI6501776.1"/>
    </source>
</evidence>
<gene>
    <name evidence="2" type="ORF">ACIBG2_30655</name>
</gene>
<name>A0ABW7Z1C8_9ACTN</name>
<dbReference type="PANTHER" id="PTHR46832:SF1">
    <property type="entry name" value="5'-METHYLTHIOADENOSINE_S-ADENOSYLHOMOCYSTEINE NUCLEOSIDASE"/>
    <property type="match status" value="1"/>
</dbReference>
<dbReference type="InterPro" id="IPR000845">
    <property type="entry name" value="Nucleoside_phosphorylase_d"/>
</dbReference>
<dbReference type="Proteomes" id="UP001612741">
    <property type="component" value="Unassembled WGS sequence"/>
</dbReference>
<feature type="domain" description="Nucleoside phosphorylase" evidence="1">
    <location>
        <begin position="18"/>
        <end position="248"/>
    </location>
</feature>
<proteinExistence type="predicted"/>
<dbReference type="RefSeq" id="WP_397086571.1">
    <property type="nucleotide sequence ID" value="NZ_JBITGY010000008.1"/>
</dbReference>
<comment type="caution">
    <text evidence="2">The sequence shown here is derived from an EMBL/GenBank/DDBJ whole genome shotgun (WGS) entry which is preliminary data.</text>
</comment>